<dbReference type="PROSITE" id="PS50016">
    <property type="entry name" value="ZF_PHD_2"/>
    <property type="match status" value="1"/>
</dbReference>
<keyword evidence="2 4" id="KW-0863">Zinc-finger</keyword>
<name>A0AAD5XA65_9FUNG</name>
<feature type="region of interest" description="Disordered" evidence="5">
    <location>
        <begin position="623"/>
        <end position="707"/>
    </location>
</feature>
<dbReference type="SUPFAM" id="SSF57903">
    <property type="entry name" value="FYVE/PHD zinc finger"/>
    <property type="match status" value="1"/>
</dbReference>
<sequence>MDSANKEEAAAHELADSNSNTNSTLSPERAAEQTHGAADDGDGDGSGSEHIQWSDDDPTDDDGDPTDDDDTFAPNARSAGPSKPPVIPLATPPSRPRQIESPFLAKHMPTHSITRSAAASAPPSAKSKHRAPQLWEPVLVDQEVSSYELEREARLAQNRAVLLSLGILKENSIDESSPATSSSVIGTTPKPKKAYRKRSDIDPESYQRMMMDIKRSRRLLGADPEQIRFGKSSELGNPEVFAQAFSDSERSDNDDDDIFDQSGMIGMSKIRKRRLGAGVDLVGGLINDPIHVETPFTLGFTKLTVWNIGSIVTSEKKRDNYWSQRNCRYRHQYPVGYKATKSQYGYEWTMTIEEGDDGPLFKVVSDDESLPEFTGPSPTSPWTEVCMTILGRNSKTRVSGPHQFGFTDPFLQAVIFGLPNHPRITDMTTLRLVSRQARRGVRFGGRDGQKRKRGRPRNGTGLLDALSDNVIVTGGLVDIDWDVVLEEEKVAELARRDERKAKADAEEEIERKKQESNTSNNKTPRKTSHTPTNNAYSTPLRAASLNAKNYSDSQTNGSVILKAENDDTEMVEVEIEVQEEIIDETAVSSEPRIVNGRELRVRKTPKKFRTVIKKVLMPVKKAKTISGSGGGANGRSAGVGGSSRRASAHSTTVAKAVASTPTRTPPTASASPAKIASTTPKSHSKPNPTKPEQIQQELPKPPQEVLARASDPDDDVIYCICELPESDYWATVACDFCNIWLHTECVGYIDPETVENAKHSTIKGLMRDGRWKCPRCRKEVVVLNAVGL</sequence>
<feature type="compositionally biased region" description="Polar residues" evidence="5">
    <location>
        <begin position="16"/>
        <end position="26"/>
    </location>
</feature>
<dbReference type="PROSITE" id="PS51543">
    <property type="entry name" value="FYRC"/>
    <property type="match status" value="1"/>
</dbReference>
<dbReference type="InterPro" id="IPR019786">
    <property type="entry name" value="Zinc_finger_PHD-type_CS"/>
</dbReference>
<dbReference type="InterPro" id="IPR013083">
    <property type="entry name" value="Znf_RING/FYVE/PHD"/>
</dbReference>
<evidence type="ECO:0000256" key="5">
    <source>
        <dbReference type="SAM" id="MobiDB-lite"/>
    </source>
</evidence>
<feature type="region of interest" description="Disordered" evidence="5">
    <location>
        <begin position="495"/>
        <end position="539"/>
    </location>
</feature>
<comment type="caution">
    <text evidence="7">The sequence shown here is derived from an EMBL/GenBank/DDBJ whole genome shotgun (WGS) entry which is preliminary data.</text>
</comment>
<evidence type="ECO:0000313" key="7">
    <source>
        <dbReference type="EMBL" id="KAJ3105063.1"/>
    </source>
</evidence>
<feature type="compositionally biased region" description="Polar residues" evidence="5">
    <location>
        <begin position="174"/>
        <end position="186"/>
    </location>
</feature>
<dbReference type="InterPro" id="IPR003889">
    <property type="entry name" value="FYrich_C"/>
</dbReference>
<dbReference type="Proteomes" id="UP001211907">
    <property type="component" value="Unassembled WGS sequence"/>
</dbReference>
<proteinExistence type="predicted"/>
<reference evidence="7" key="1">
    <citation type="submission" date="2020-05" db="EMBL/GenBank/DDBJ databases">
        <title>Phylogenomic resolution of chytrid fungi.</title>
        <authorList>
            <person name="Stajich J.E."/>
            <person name="Amses K."/>
            <person name="Simmons R."/>
            <person name="Seto K."/>
            <person name="Myers J."/>
            <person name="Bonds A."/>
            <person name="Quandt C.A."/>
            <person name="Barry K."/>
            <person name="Liu P."/>
            <person name="Grigoriev I."/>
            <person name="Longcore J.E."/>
            <person name="James T.Y."/>
        </authorList>
    </citation>
    <scope>NUCLEOTIDE SEQUENCE</scope>
    <source>
        <strain evidence="7">JEL0513</strain>
    </source>
</reference>
<organism evidence="7 8">
    <name type="scientific">Physocladia obscura</name>
    <dbReference type="NCBI Taxonomy" id="109957"/>
    <lineage>
        <taxon>Eukaryota</taxon>
        <taxon>Fungi</taxon>
        <taxon>Fungi incertae sedis</taxon>
        <taxon>Chytridiomycota</taxon>
        <taxon>Chytridiomycota incertae sedis</taxon>
        <taxon>Chytridiomycetes</taxon>
        <taxon>Chytridiales</taxon>
        <taxon>Chytriomycetaceae</taxon>
        <taxon>Physocladia</taxon>
    </lineage>
</organism>
<evidence type="ECO:0000313" key="8">
    <source>
        <dbReference type="Proteomes" id="UP001211907"/>
    </source>
</evidence>
<gene>
    <name evidence="7" type="ORF">HK100_003959</name>
</gene>
<feature type="region of interest" description="Disordered" evidence="5">
    <location>
        <begin position="173"/>
        <end position="197"/>
    </location>
</feature>
<evidence type="ECO:0000259" key="6">
    <source>
        <dbReference type="PROSITE" id="PS50016"/>
    </source>
</evidence>
<dbReference type="GO" id="GO:0005634">
    <property type="term" value="C:nucleus"/>
    <property type="evidence" value="ECO:0007669"/>
    <property type="project" value="InterPro"/>
</dbReference>
<feature type="compositionally biased region" description="Basic and acidic residues" evidence="5">
    <location>
        <begin position="495"/>
        <end position="515"/>
    </location>
</feature>
<evidence type="ECO:0000256" key="1">
    <source>
        <dbReference type="ARBA" id="ARBA00022723"/>
    </source>
</evidence>
<feature type="compositionally biased region" description="Acidic residues" evidence="5">
    <location>
        <begin position="54"/>
        <end position="71"/>
    </location>
</feature>
<dbReference type="SMART" id="SM00249">
    <property type="entry name" value="PHD"/>
    <property type="match status" value="1"/>
</dbReference>
<dbReference type="PROSITE" id="PS01359">
    <property type="entry name" value="ZF_PHD_1"/>
    <property type="match status" value="1"/>
</dbReference>
<feature type="compositionally biased region" description="Gly residues" evidence="5">
    <location>
        <begin position="627"/>
        <end position="641"/>
    </location>
</feature>
<dbReference type="GO" id="GO:0008270">
    <property type="term" value="F:zinc ion binding"/>
    <property type="evidence" value="ECO:0007669"/>
    <property type="project" value="UniProtKB-KW"/>
</dbReference>
<keyword evidence="1" id="KW-0479">Metal-binding</keyword>
<feature type="compositionally biased region" description="Basic and acidic residues" evidence="5">
    <location>
        <begin position="1"/>
        <end position="15"/>
    </location>
</feature>
<feature type="region of interest" description="Disordered" evidence="5">
    <location>
        <begin position="441"/>
        <end position="463"/>
    </location>
</feature>
<dbReference type="Pfam" id="PF05965">
    <property type="entry name" value="FYRC"/>
    <property type="match status" value="1"/>
</dbReference>
<feature type="compositionally biased region" description="Polar residues" evidence="5">
    <location>
        <begin position="685"/>
        <end position="696"/>
    </location>
</feature>
<dbReference type="InterPro" id="IPR001965">
    <property type="entry name" value="Znf_PHD"/>
</dbReference>
<dbReference type="InterPro" id="IPR019787">
    <property type="entry name" value="Znf_PHD-finger"/>
</dbReference>
<feature type="compositionally biased region" description="Low complexity" evidence="5">
    <location>
        <begin position="116"/>
        <end position="125"/>
    </location>
</feature>
<dbReference type="EMBL" id="JADGJH010002021">
    <property type="protein sequence ID" value="KAJ3105063.1"/>
    <property type="molecule type" value="Genomic_DNA"/>
</dbReference>
<evidence type="ECO:0000256" key="3">
    <source>
        <dbReference type="ARBA" id="ARBA00022833"/>
    </source>
</evidence>
<keyword evidence="3" id="KW-0862">Zinc</keyword>
<dbReference type="AlphaFoldDB" id="A0AAD5XA65"/>
<evidence type="ECO:0000256" key="2">
    <source>
        <dbReference type="ARBA" id="ARBA00022771"/>
    </source>
</evidence>
<accession>A0AAD5XA65</accession>
<feature type="domain" description="PHD-type" evidence="6">
    <location>
        <begin position="716"/>
        <end position="779"/>
    </location>
</feature>
<protein>
    <recommendedName>
        <fullName evidence="6">PHD-type domain-containing protein</fullName>
    </recommendedName>
</protein>
<feature type="compositionally biased region" description="Low complexity" evidence="5">
    <location>
        <begin position="642"/>
        <end position="680"/>
    </location>
</feature>
<dbReference type="Gene3D" id="3.30.40.10">
    <property type="entry name" value="Zinc/RING finger domain, C3HC4 (zinc finger)"/>
    <property type="match status" value="1"/>
</dbReference>
<evidence type="ECO:0000256" key="4">
    <source>
        <dbReference type="PROSITE-ProRule" id="PRU00146"/>
    </source>
</evidence>
<dbReference type="InterPro" id="IPR011011">
    <property type="entry name" value="Znf_FYVE_PHD"/>
</dbReference>
<dbReference type="Gene3D" id="3.30.160.360">
    <property type="match status" value="1"/>
</dbReference>
<feature type="compositionally biased region" description="Pro residues" evidence="5">
    <location>
        <begin position="82"/>
        <end position="95"/>
    </location>
</feature>
<keyword evidence="8" id="KW-1185">Reference proteome</keyword>
<feature type="region of interest" description="Disordered" evidence="5">
    <location>
        <begin position="1"/>
        <end position="130"/>
    </location>
</feature>